<dbReference type="PANTHER" id="PTHR47926:SF544">
    <property type="entry name" value="PENTACOTRIPEPTIDE-REPEAT REGION OF PRORP DOMAIN-CONTAINING PROTEIN"/>
    <property type="match status" value="1"/>
</dbReference>
<reference evidence="1 2" key="1">
    <citation type="journal article" date="2018" name="Nat. Genet.">
        <title>The Rosa genome provides new insights in the design of modern roses.</title>
        <authorList>
            <person name="Bendahmane M."/>
        </authorList>
    </citation>
    <scope>NUCLEOTIDE SEQUENCE [LARGE SCALE GENOMIC DNA]</scope>
    <source>
        <strain evidence="2">cv. Old Blush</strain>
    </source>
</reference>
<dbReference type="Proteomes" id="UP000238479">
    <property type="component" value="Chromosome 2"/>
</dbReference>
<proteinExistence type="predicted"/>
<evidence type="ECO:0000313" key="2">
    <source>
        <dbReference type="Proteomes" id="UP000238479"/>
    </source>
</evidence>
<gene>
    <name evidence="1" type="ORF">RchiOBHm_Chr2g0105551</name>
</gene>
<dbReference type="GO" id="GO:0003723">
    <property type="term" value="F:RNA binding"/>
    <property type="evidence" value="ECO:0007669"/>
    <property type="project" value="InterPro"/>
</dbReference>
<evidence type="ECO:0008006" key="3">
    <source>
        <dbReference type="Google" id="ProtNLM"/>
    </source>
</evidence>
<name>A0A2P6RNG4_ROSCH</name>
<dbReference type="GO" id="GO:0009451">
    <property type="term" value="P:RNA modification"/>
    <property type="evidence" value="ECO:0007669"/>
    <property type="project" value="InterPro"/>
</dbReference>
<sequence>MKLYACTVDLLGLSGNLTEAYDIARGLPCKPSIRLLESLLGACRIHGNVELGENIDVLVLDLNWTLKIQDHM</sequence>
<organism evidence="1 2">
    <name type="scientific">Rosa chinensis</name>
    <name type="common">China rose</name>
    <dbReference type="NCBI Taxonomy" id="74649"/>
    <lineage>
        <taxon>Eukaryota</taxon>
        <taxon>Viridiplantae</taxon>
        <taxon>Streptophyta</taxon>
        <taxon>Embryophyta</taxon>
        <taxon>Tracheophyta</taxon>
        <taxon>Spermatophyta</taxon>
        <taxon>Magnoliopsida</taxon>
        <taxon>eudicotyledons</taxon>
        <taxon>Gunneridae</taxon>
        <taxon>Pentapetalae</taxon>
        <taxon>rosids</taxon>
        <taxon>fabids</taxon>
        <taxon>Rosales</taxon>
        <taxon>Rosaceae</taxon>
        <taxon>Rosoideae</taxon>
        <taxon>Rosoideae incertae sedis</taxon>
        <taxon>Rosa</taxon>
    </lineage>
</organism>
<dbReference type="Gramene" id="PRQ47976">
    <property type="protein sequence ID" value="PRQ47976"/>
    <property type="gene ID" value="RchiOBHm_Chr2g0105551"/>
</dbReference>
<dbReference type="AlphaFoldDB" id="A0A2P6RNG4"/>
<evidence type="ECO:0000313" key="1">
    <source>
        <dbReference type="EMBL" id="PRQ47976.1"/>
    </source>
</evidence>
<accession>A0A2P6RNG4</accession>
<dbReference type="EMBL" id="PDCK01000040">
    <property type="protein sequence ID" value="PRQ47976.1"/>
    <property type="molecule type" value="Genomic_DNA"/>
</dbReference>
<keyword evidence="2" id="KW-1185">Reference proteome</keyword>
<protein>
    <recommendedName>
        <fullName evidence="3">Amidohydrolase-related domain-containing protein</fullName>
    </recommendedName>
</protein>
<dbReference type="InterPro" id="IPR046960">
    <property type="entry name" value="PPR_At4g14850-like_plant"/>
</dbReference>
<comment type="caution">
    <text evidence="1">The sequence shown here is derived from an EMBL/GenBank/DDBJ whole genome shotgun (WGS) entry which is preliminary data.</text>
</comment>
<dbReference type="PANTHER" id="PTHR47926">
    <property type="entry name" value="PENTATRICOPEPTIDE REPEAT-CONTAINING PROTEIN"/>
    <property type="match status" value="1"/>
</dbReference>
<dbReference type="STRING" id="74649.A0A2P6RNG4"/>